<feature type="region of interest" description="Disordered" evidence="1">
    <location>
        <begin position="1"/>
        <end position="65"/>
    </location>
</feature>
<name>A0A9W8YGV6_9PLEO</name>
<dbReference type="EMBL" id="JAPEUY010000001">
    <property type="protein sequence ID" value="KAJ4377860.1"/>
    <property type="molecule type" value="Genomic_DNA"/>
</dbReference>
<comment type="caution">
    <text evidence="2">The sequence shown here is derived from an EMBL/GenBank/DDBJ whole genome shotgun (WGS) entry which is preliminary data.</text>
</comment>
<protein>
    <submittedName>
        <fullName evidence="2">Uncharacterized protein</fullName>
    </submittedName>
</protein>
<evidence type="ECO:0000313" key="2">
    <source>
        <dbReference type="EMBL" id="KAJ4377860.1"/>
    </source>
</evidence>
<feature type="non-terminal residue" evidence="2">
    <location>
        <position position="1"/>
    </location>
</feature>
<organism evidence="2 3">
    <name type="scientific">Neocucurbitaria cava</name>
    <dbReference type="NCBI Taxonomy" id="798079"/>
    <lineage>
        <taxon>Eukaryota</taxon>
        <taxon>Fungi</taxon>
        <taxon>Dikarya</taxon>
        <taxon>Ascomycota</taxon>
        <taxon>Pezizomycotina</taxon>
        <taxon>Dothideomycetes</taxon>
        <taxon>Pleosporomycetidae</taxon>
        <taxon>Pleosporales</taxon>
        <taxon>Pleosporineae</taxon>
        <taxon>Cucurbitariaceae</taxon>
        <taxon>Neocucurbitaria</taxon>
    </lineage>
</organism>
<proteinExistence type="predicted"/>
<accession>A0A9W8YGV6</accession>
<evidence type="ECO:0000313" key="3">
    <source>
        <dbReference type="Proteomes" id="UP001140560"/>
    </source>
</evidence>
<reference evidence="2" key="1">
    <citation type="submission" date="2022-10" db="EMBL/GenBank/DDBJ databases">
        <title>Tapping the CABI collections for fungal endophytes: first genome assemblies for Collariella, Neodidymelliopsis, Ascochyta clinopodiicola, Didymella pomorum, Didymosphaeria variabile, Neocosmospora piperis and Neocucurbitaria cava.</title>
        <authorList>
            <person name="Hill R."/>
        </authorList>
    </citation>
    <scope>NUCLEOTIDE SEQUENCE</scope>
    <source>
        <strain evidence="2">IMI 356814</strain>
    </source>
</reference>
<dbReference type="AlphaFoldDB" id="A0A9W8YGV6"/>
<sequence>IFLKSSVAIRPDNIQDPSDPLSGLPDVESFSNSGSEHFAHPAPNMGASSYDGSSRGERQVDSKPV</sequence>
<gene>
    <name evidence="2" type="ORF">N0V83_000690</name>
</gene>
<feature type="compositionally biased region" description="Basic and acidic residues" evidence="1">
    <location>
        <begin position="54"/>
        <end position="65"/>
    </location>
</feature>
<evidence type="ECO:0000256" key="1">
    <source>
        <dbReference type="SAM" id="MobiDB-lite"/>
    </source>
</evidence>
<dbReference type="Proteomes" id="UP001140560">
    <property type="component" value="Unassembled WGS sequence"/>
</dbReference>
<keyword evidence="3" id="KW-1185">Reference proteome</keyword>